<evidence type="ECO:0000313" key="3">
    <source>
        <dbReference type="Proteomes" id="UP000532010"/>
    </source>
</evidence>
<proteinExistence type="predicted"/>
<dbReference type="RefSeq" id="WP_183447727.1">
    <property type="nucleotide sequence ID" value="NZ_JACHWB010000001.1"/>
</dbReference>
<dbReference type="AlphaFoldDB" id="A0A7W4VIU2"/>
<evidence type="ECO:0000256" key="1">
    <source>
        <dbReference type="SAM" id="MobiDB-lite"/>
    </source>
</evidence>
<feature type="region of interest" description="Disordered" evidence="1">
    <location>
        <begin position="1"/>
        <end position="45"/>
    </location>
</feature>
<protein>
    <submittedName>
        <fullName evidence="2">ElaB/YqjD/DUF883 family membrane-anchored ribosome-binding protein</fullName>
    </submittedName>
</protein>
<evidence type="ECO:0000313" key="2">
    <source>
        <dbReference type="EMBL" id="MBB3017995.1"/>
    </source>
</evidence>
<accession>A0A7W4VIU2</accession>
<comment type="caution">
    <text evidence="2">The sequence shown here is derived from an EMBL/GenBank/DDBJ whole genome shotgun (WGS) entry which is preliminary data.</text>
</comment>
<dbReference type="Proteomes" id="UP000532010">
    <property type="component" value="Unassembled WGS sequence"/>
</dbReference>
<dbReference type="EMBL" id="JACHWB010000001">
    <property type="protein sequence ID" value="MBB3017995.1"/>
    <property type="molecule type" value="Genomic_DNA"/>
</dbReference>
<keyword evidence="3" id="KW-1185">Reference proteome</keyword>
<gene>
    <name evidence="2" type="ORF">FHR70_001035</name>
</gene>
<name>A0A7W4VIU2_9HYPH</name>
<feature type="compositionally biased region" description="Basic and acidic residues" evidence="1">
    <location>
        <begin position="1"/>
        <end position="24"/>
    </location>
</feature>
<sequence length="98" mass="10619">MAEATSLRDELKTLREELARKVPREQPASVDPLSTRTGDDPASEPQAMADLTEHLDELGKALSEHTGGIEEFVKERPLVSVLAAFALGIAVGRLLRKA</sequence>
<reference evidence="2 3" key="1">
    <citation type="submission" date="2020-08" db="EMBL/GenBank/DDBJ databases">
        <title>The Agave Microbiome: Exploring the role of microbial communities in plant adaptations to desert environments.</title>
        <authorList>
            <person name="Partida-Martinez L.P."/>
        </authorList>
    </citation>
    <scope>NUCLEOTIDE SEQUENCE [LARGE SCALE GENOMIC DNA]</scope>
    <source>
        <strain evidence="2 3">AT3.9</strain>
    </source>
</reference>
<organism evidence="2 3">
    <name type="scientific">Microvirga lupini</name>
    <dbReference type="NCBI Taxonomy" id="420324"/>
    <lineage>
        <taxon>Bacteria</taxon>
        <taxon>Pseudomonadati</taxon>
        <taxon>Pseudomonadota</taxon>
        <taxon>Alphaproteobacteria</taxon>
        <taxon>Hyphomicrobiales</taxon>
        <taxon>Methylobacteriaceae</taxon>
        <taxon>Microvirga</taxon>
    </lineage>
</organism>